<evidence type="ECO:0000256" key="2">
    <source>
        <dbReference type="ARBA" id="ARBA00022692"/>
    </source>
</evidence>
<comment type="subcellular location">
    <subcellularLocation>
        <location evidence="1">Membrane</location>
        <topology evidence="1">Single-pass membrane protein</topology>
    </subcellularLocation>
</comment>
<proteinExistence type="predicted"/>
<feature type="compositionally biased region" description="Low complexity" evidence="5">
    <location>
        <begin position="203"/>
        <end position="221"/>
    </location>
</feature>
<evidence type="ECO:0000313" key="8">
    <source>
        <dbReference type="Proteomes" id="UP001201262"/>
    </source>
</evidence>
<evidence type="ECO:0000313" key="7">
    <source>
        <dbReference type="EMBL" id="KAH8693676.1"/>
    </source>
</evidence>
<protein>
    <recommendedName>
        <fullName evidence="9">Mid2 domain-containing protein</fullName>
    </recommendedName>
</protein>
<dbReference type="Gene3D" id="1.20.5.510">
    <property type="entry name" value="Single helix bin"/>
    <property type="match status" value="1"/>
</dbReference>
<evidence type="ECO:0000256" key="3">
    <source>
        <dbReference type="ARBA" id="ARBA00022989"/>
    </source>
</evidence>
<feature type="compositionally biased region" description="Low complexity" evidence="5">
    <location>
        <begin position="149"/>
        <end position="163"/>
    </location>
</feature>
<name>A0AAD4KJC4_9EURO</name>
<dbReference type="Proteomes" id="UP001201262">
    <property type="component" value="Unassembled WGS sequence"/>
</dbReference>
<evidence type="ECO:0008006" key="9">
    <source>
        <dbReference type="Google" id="ProtNLM"/>
    </source>
</evidence>
<comment type="caution">
    <text evidence="7">The sequence shown here is derived from an EMBL/GenBank/DDBJ whole genome shotgun (WGS) entry which is preliminary data.</text>
</comment>
<dbReference type="GO" id="GO:0016020">
    <property type="term" value="C:membrane"/>
    <property type="evidence" value="ECO:0007669"/>
    <property type="project" value="UniProtKB-SubCell"/>
</dbReference>
<keyword evidence="2 6" id="KW-0812">Transmembrane</keyword>
<evidence type="ECO:0000256" key="1">
    <source>
        <dbReference type="ARBA" id="ARBA00004167"/>
    </source>
</evidence>
<dbReference type="RefSeq" id="XP_046069346.1">
    <property type="nucleotide sequence ID" value="XM_046220728.1"/>
</dbReference>
<feature type="transmembrane region" description="Helical" evidence="6">
    <location>
        <begin position="169"/>
        <end position="192"/>
    </location>
</feature>
<evidence type="ECO:0000256" key="5">
    <source>
        <dbReference type="SAM" id="MobiDB-lite"/>
    </source>
</evidence>
<dbReference type="AlphaFoldDB" id="A0AAD4KJC4"/>
<keyword evidence="3 6" id="KW-1133">Transmembrane helix</keyword>
<evidence type="ECO:0000256" key="6">
    <source>
        <dbReference type="SAM" id="Phobius"/>
    </source>
</evidence>
<dbReference type="GO" id="GO:0071944">
    <property type="term" value="C:cell periphery"/>
    <property type="evidence" value="ECO:0007669"/>
    <property type="project" value="UniProtKB-ARBA"/>
</dbReference>
<gene>
    <name evidence="7" type="ORF">BGW36DRAFT_429715</name>
</gene>
<dbReference type="GeneID" id="70251015"/>
<dbReference type="InterPro" id="IPR051694">
    <property type="entry name" value="Immunoregulatory_rcpt-like"/>
</dbReference>
<reference evidence="7" key="1">
    <citation type="submission" date="2021-12" db="EMBL/GenBank/DDBJ databases">
        <title>Convergent genome expansion in fungi linked to evolution of root-endophyte symbiosis.</title>
        <authorList>
            <consortium name="DOE Joint Genome Institute"/>
            <person name="Ke Y.-H."/>
            <person name="Bonito G."/>
            <person name="Liao H.-L."/>
            <person name="Looney B."/>
            <person name="Rojas-Flechas A."/>
            <person name="Nash J."/>
            <person name="Hameed K."/>
            <person name="Schadt C."/>
            <person name="Martin F."/>
            <person name="Crous P.W."/>
            <person name="Miettinen O."/>
            <person name="Magnuson J.K."/>
            <person name="Labbe J."/>
            <person name="Jacobson D."/>
            <person name="Doktycz M.J."/>
            <person name="Veneault-Fourrey C."/>
            <person name="Kuo A."/>
            <person name="Mondo S."/>
            <person name="Calhoun S."/>
            <person name="Riley R."/>
            <person name="Ohm R."/>
            <person name="LaButti K."/>
            <person name="Andreopoulos B."/>
            <person name="Pangilinan J."/>
            <person name="Nolan M."/>
            <person name="Tritt A."/>
            <person name="Clum A."/>
            <person name="Lipzen A."/>
            <person name="Daum C."/>
            <person name="Barry K."/>
            <person name="Grigoriev I.V."/>
            <person name="Vilgalys R."/>
        </authorList>
    </citation>
    <scope>NUCLEOTIDE SEQUENCE</scope>
    <source>
        <strain evidence="7">PMI_201</strain>
    </source>
</reference>
<feature type="region of interest" description="Disordered" evidence="5">
    <location>
        <begin position="136"/>
        <end position="163"/>
    </location>
</feature>
<accession>A0AAD4KJC4</accession>
<dbReference type="EMBL" id="JAJTJA010000009">
    <property type="protein sequence ID" value="KAH8693676.1"/>
    <property type="molecule type" value="Genomic_DNA"/>
</dbReference>
<sequence>MGSLNPPYGYAIRRNGSCVTESEVTCGPTWGGFNACCPHGSVCPQDLSNDVCCPSTQDCTDRIALSPHCANDTWTLFYHDYFCCASGQTGFWTDNPKNAVGCTTGALSDSNYTPLTPITSTSALTSSTQTATTTSTATTSSLFNSIPPSATSTSASNSTNSSSNNHTGAIAGGVVGGVAGIVLILGALWYFFIYRRRQTQQQQQQQQQQQPQQLETQQPPLAHEYFGPPKTPLTELSAGADVSRMKPQPIYELPPAGEH</sequence>
<keyword evidence="4 6" id="KW-0472">Membrane</keyword>
<feature type="region of interest" description="Disordered" evidence="5">
    <location>
        <begin position="203"/>
        <end position="259"/>
    </location>
</feature>
<dbReference type="PANTHER" id="PTHR15549">
    <property type="entry name" value="PAIRED IMMUNOGLOBULIN-LIKE TYPE 2 RECEPTOR"/>
    <property type="match status" value="1"/>
</dbReference>
<organism evidence="7 8">
    <name type="scientific">Talaromyces proteolyticus</name>
    <dbReference type="NCBI Taxonomy" id="1131652"/>
    <lineage>
        <taxon>Eukaryota</taxon>
        <taxon>Fungi</taxon>
        <taxon>Dikarya</taxon>
        <taxon>Ascomycota</taxon>
        <taxon>Pezizomycotina</taxon>
        <taxon>Eurotiomycetes</taxon>
        <taxon>Eurotiomycetidae</taxon>
        <taxon>Eurotiales</taxon>
        <taxon>Trichocomaceae</taxon>
        <taxon>Talaromyces</taxon>
        <taxon>Talaromyces sect. Bacilispori</taxon>
    </lineage>
</organism>
<evidence type="ECO:0000256" key="4">
    <source>
        <dbReference type="ARBA" id="ARBA00023136"/>
    </source>
</evidence>
<keyword evidence="8" id="KW-1185">Reference proteome</keyword>